<reference evidence="2 3" key="1">
    <citation type="journal article" date="2021" name="Arch. Microbiol.">
        <title>Harenicola maris gen. nov., sp. nov. isolated from the Sea of Japan shallow sediments.</title>
        <authorList>
            <person name="Romanenko L.A."/>
            <person name="Kurilenko V.V."/>
            <person name="Chernysheva N.Y."/>
            <person name="Tekutyeva L.A."/>
            <person name="Velansky P.V."/>
            <person name="Svetashev V.I."/>
            <person name="Isaeva M.P."/>
        </authorList>
    </citation>
    <scope>NUCLEOTIDE SEQUENCE [LARGE SCALE GENOMIC DNA]</scope>
    <source>
        <strain evidence="2 3">KMM 3653</strain>
    </source>
</reference>
<proteinExistence type="predicted"/>
<evidence type="ECO:0000313" key="2">
    <source>
        <dbReference type="EMBL" id="MBT0958196.1"/>
    </source>
</evidence>
<gene>
    <name evidence="2" type="ORF">IV417_12425</name>
</gene>
<name>A0AAP2G8D0_9RHOB</name>
<organism evidence="2 3">
    <name type="scientific">Harenicola maris</name>
    <dbReference type="NCBI Taxonomy" id="2841044"/>
    <lineage>
        <taxon>Bacteria</taxon>
        <taxon>Pseudomonadati</taxon>
        <taxon>Pseudomonadota</taxon>
        <taxon>Alphaproteobacteria</taxon>
        <taxon>Rhodobacterales</taxon>
        <taxon>Paracoccaceae</taxon>
        <taxon>Harenicola</taxon>
    </lineage>
</organism>
<protein>
    <submittedName>
        <fullName evidence="2">Uncharacterized protein</fullName>
    </submittedName>
</protein>
<dbReference type="EMBL" id="JADQAZ010000002">
    <property type="protein sequence ID" value="MBT0958196.1"/>
    <property type="molecule type" value="Genomic_DNA"/>
</dbReference>
<dbReference type="RefSeq" id="WP_327794410.1">
    <property type="nucleotide sequence ID" value="NZ_JADQAZ010000002.1"/>
</dbReference>
<comment type="caution">
    <text evidence="2">The sequence shown here is derived from an EMBL/GenBank/DDBJ whole genome shotgun (WGS) entry which is preliminary data.</text>
</comment>
<sequence>MQVWRVLVAALVLPFGAQAQAQEAQEPRRLEGAVQGFLDVLAQEGPDASFALFNERLRGIVPREEWHAMRGGQTETFGALGPLSAHSFDTREGDAARVFVSFSGTYGGADDPVCGLVIWSAPEGEEPLVGGIYLNFLPMDRVSLMPDAQLAQLEQQARCPAGLLSPG</sequence>
<accession>A0AAP2G8D0</accession>
<dbReference type="AlphaFoldDB" id="A0AAP2G8D0"/>
<feature type="signal peptide" evidence="1">
    <location>
        <begin position="1"/>
        <end position="21"/>
    </location>
</feature>
<keyword evidence="1" id="KW-0732">Signal</keyword>
<evidence type="ECO:0000313" key="3">
    <source>
        <dbReference type="Proteomes" id="UP001315686"/>
    </source>
</evidence>
<keyword evidence="3" id="KW-1185">Reference proteome</keyword>
<evidence type="ECO:0000256" key="1">
    <source>
        <dbReference type="SAM" id="SignalP"/>
    </source>
</evidence>
<dbReference type="Proteomes" id="UP001315686">
    <property type="component" value="Unassembled WGS sequence"/>
</dbReference>
<feature type="chain" id="PRO_5042978732" evidence="1">
    <location>
        <begin position="22"/>
        <end position="167"/>
    </location>
</feature>